<reference evidence="1" key="2">
    <citation type="journal article" date="2021" name="PeerJ">
        <title>Extensive microbial diversity within the chicken gut microbiome revealed by metagenomics and culture.</title>
        <authorList>
            <person name="Gilroy R."/>
            <person name="Ravi A."/>
            <person name="Getino M."/>
            <person name="Pursley I."/>
            <person name="Horton D.L."/>
            <person name="Alikhan N.F."/>
            <person name="Baker D."/>
            <person name="Gharbi K."/>
            <person name="Hall N."/>
            <person name="Watson M."/>
            <person name="Adriaenssens E.M."/>
            <person name="Foster-Nyarko E."/>
            <person name="Jarju S."/>
            <person name="Secka A."/>
            <person name="Antonio M."/>
            <person name="Oren A."/>
            <person name="Chaudhuri R.R."/>
            <person name="La Ragione R."/>
            <person name="Hildebrand F."/>
            <person name="Pallen M.J."/>
        </authorList>
    </citation>
    <scope>NUCLEOTIDE SEQUENCE</scope>
    <source>
        <strain evidence="1">B1-3475</strain>
    </source>
</reference>
<dbReference type="InterPro" id="IPR027417">
    <property type="entry name" value="P-loop_NTPase"/>
</dbReference>
<evidence type="ECO:0008006" key="3">
    <source>
        <dbReference type="Google" id="ProtNLM"/>
    </source>
</evidence>
<name>A0A9D9HLR7_9BACT</name>
<proteinExistence type="predicted"/>
<dbReference type="EMBL" id="JADIMK010000074">
    <property type="protein sequence ID" value="MBO8456146.1"/>
    <property type="molecule type" value="Genomic_DNA"/>
</dbReference>
<dbReference type="Proteomes" id="UP000823617">
    <property type="component" value="Unassembled WGS sequence"/>
</dbReference>
<dbReference type="PANTHER" id="PTHR34301:SF8">
    <property type="entry name" value="ATPASE DOMAIN-CONTAINING PROTEIN"/>
    <property type="match status" value="1"/>
</dbReference>
<dbReference type="AlphaFoldDB" id="A0A9D9HLR7"/>
<evidence type="ECO:0000313" key="2">
    <source>
        <dbReference type="Proteomes" id="UP000823617"/>
    </source>
</evidence>
<evidence type="ECO:0000313" key="1">
    <source>
        <dbReference type="EMBL" id="MBO8456146.1"/>
    </source>
</evidence>
<sequence length="387" mass="44983">MDTPFVYDRYVIDRNFIGRKTDCNTLRNLLSGKEDVTIYEPPKSGKMSIIQQALFNMRISGLKFTVSEINVYNIREMNRFLTRFGSALIRTVSSTPDEYSDMVSRLLEGTHFIFDRERFALCDEVVSLNWDADADDMLAMMRLPQKIAQEKKTQIFVIIEEFQNLMMIPGYETLFKALETVLSEKDRSAEFCGTYIITGSLLNAMKYIFEEKKYFYRMTEHLPLQPVDEKEIIEHIVKGFLTSGKVIERELAAGAVNLFRSNMWYLNHFISICDSLSKGYINEGVLMEALKIIISIHEPRFFSMTNSLTDHQMSLMKAILDGETRFSAADVIEKYALNSSANVRRVKDALKKKEIITFNDKDEPVVLDPLFEYWLRKNYFEMDPARK</sequence>
<reference evidence="1" key="1">
    <citation type="submission" date="2020-10" db="EMBL/GenBank/DDBJ databases">
        <authorList>
            <person name="Gilroy R."/>
        </authorList>
    </citation>
    <scope>NUCLEOTIDE SEQUENCE</scope>
    <source>
        <strain evidence="1">B1-3475</strain>
    </source>
</reference>
<comment type="caution">
    <text evidence="1">The sequence shown here is derived from an EMBL/GenBank/DDBJ whole genome shotgun (WGS) entry which is preliminary data.</text>
</comment>
<organism evidence="1 2">
    <name type="scientific">Candidatus Cryptobacteroides intestinigallinarum</name>
    <dbReference type="NCBI Taxonomy" id="2840767"/>
    <lineage>
        <taxon>Bacteria</taxon>
        <taxon>Pseudomonadati</taxon>
        <taxon>Bacteroidota</taxon>
        <taxon>Bacteroidia</taxon>
        <taxon>Bacteroidales</taxon>
        <taxon>Candidatus Cryptobacteroides</taxon>
    </lineage>
</organism>
<dbReference type="Gene3D" id="3.40.50.300">
    <property type="entry name" value="P-loop containing nucleotide triphosphate hydrolases"/>
    <property type="match status" value="1"/>
</dbReference>
<gene>
    <name evidence="1" type="ORF">IAC08_07065</name>
</gene>
<accession>A0A9D9HLR7</accession>
<protein>
    <recommendedName>
        <fullName evidence="3">ATPase domain-containing protein</fullName>
    </recommendedName>
</protein>
<dbReference type="PANTHER" id="PTHR34301">
    <property type="entry name" value="DNA-BINDING PROTEIN-RELATED"/>
    <property type="match status" value="1"/>
</dbReference>
<dbReference type="SUPFAM" id="SSF52540">
    <property type="entry name" value="P-loop containing nucleoside triphosphate hydrolases"/>
    <property type="match status" value="1"/>
</dbReference>